<dbReference type="Gene3D" id="3.10.350.10">
    <property type="entry name" value="LysM domain"/>
    <property type="match status" value="1"/>
</dbReference>
<proteinExistence type="predicted"/>
<dbReference type="KEGG" id="mmar:MODMU_4284"/>
<dbReference type="Proteomes" id="UP000006461">
    <property type="component" value="Chromosome"/>
</dbReference>
<dbReference type="eggNOG" id="COG1388">
    <property type="taxonomic scope" value="Bacteria"/>
</dbReference>
<keyword evidence="2" id="KW-0812">Transmembrane</keyword>
<feature type="region of interest" description="Disordered" evidence="1">
    <location>
        <begin position="27"/>
        <end position="84"/>
    </location>
</feature>
<dbReference type="STRING" id="477641.MODMU_4284"/>
<feature type="domain" description="LysM" evidence="3">
    <location>
        <begin position="152"/>
        <end position="201"/>
    </location>
</feature>
<evidence type="ECO:0000313" key="4">
    <source>
        <dbReference type="EMBL" id="CCH89680.1"/>
    </source>
</evidence>
<accession>I4F217</accession>
<dbReference type="PROSITE" id="PS51782">
    <property type="entry name" value="LYSM"/>
    <property type="match status" value="1"/>
</dbReference>
<evidence type="ECO:0000256" key="1">
    <source>
        <dbReference type="SAM" id="MobiDB-lite"/>
    </source>
</evidence>
<dbReference type="InterPro" id="IPR018392">
    <property type="entry name" value="LysM"/>
</dbReference>
<gene>
    <name evidence="4" type="ordered locus">MODMU_4284</name>
</gene>
<dbReference type="Pfam" id="PF01476">
    <property type="entry name" value="LysM"/>
    <property type="match status" value="1"/>
</dbReference>
<feature type="region of interest" description="Disordered" evidence="1">
    <location>
        <begin position="1"/>
        <end position="20"/>
    </location>
</feature>
<sequence length="202" mass="20685">MTSPQRRVPPPVAPLSEFPAERLASRPVAVPPAAARCGVPAGRGPRAAAPATSRRDPARPGARPAWAGAPASGRPVRGGCAVEGGERRAAPARAVAGWRPAPDEFIPVRLTERGRRVVAGLSIAVGLSIAAATVVTVQLNAERGGLELAGSSTVVVQPGDTLWSLARQVAPEEDARAVVDAIVDLNGLRDVDLLPGAVLQLP</sequence>
<keyword evidence="2" id="KW-1133">Transmembrane helix</keyword>
<feature type="transmembrane region" description="Helical" evidence="2">
    <location>
        <begin position="117"/>
        <end position="139"/>
    </location>
</feature>
<keyword evidence="2" id="KW-0472">Membrane</keyword>
<evidence type="ECO:0000259" key="3">
    <source>
        <dbReference type="PROSITE" id="PS51782"/>
    </source>
</evidence>
<keyword evidence="5" id="KW-1185">Reference proteome</keyword>
<dbReference type="OMA" id="VWSIAGE"/>
<organism evidence="4 5">
    <name type="scientific">Modestobacter italicus (strain DSM 44449 / CECT 9708 / BC 501)</name>
    <dbReference type="NCBI Taxonomy" id="2732864"/>
    <lineage>
        <taxon>Bacteria</taxon>
        <taxon>Bacillati</taxon>
        <taxon>Actinomycetota</taxon>
        <taxon>Actinomycetes</taxon>
        <taxon>Geodermatophilales</taxon>
        <taxon>Geodermatophilaceae</taxon>
        <taxon>Modestobacter</taxon>
    </lineage>
</organism>
<dbReference type="CDD" id="cd00118">
    <property type="entry name" value="LysM"/>
    <property type="match status" value="1"/>
</dbReference>
<evidence type="ECO:0000313" key="5">
    <source>
        <dbReference type="Proteomes" id="UP000006461"/>
    </source>
</evidence>
<dbReference type="EMBL" id="FO203431">
    <property type="protein sequence ID" value="CCH89680.1"/>
    <property type="molecule type" value="Genomic_DNA"/>
</dbReference>
<dbReference type="AlphaFoldDB" id="I4F217"/>
<feature type="compositionally biased region" description="Low complexity" evidence="1">
    <location>
        <begin position="27"/>
        <end position="52"/>
    </location>
</feature>
<dbReference type="HOGENOM" id="CLU_1353390_0_0_11"/>
<evidence type="ECO:0000256" key="2">
    <source>
        <dbReference type="SAM" id="Phobius"/>
    </source>
</evidence>
<protein>
    <recommendedName>
        <fullName evidence="3">LysM domain-containing protein</fullName>
    </recommendedName>
</protein>
<name>I4F217_MODI5</name>
<dbReference type="SMART" id="SM00257">
    <property type="entry name" value="LysM"/>
    <property type="match status" value="1"/>
</dbReference>
<reference evidence="4 5" key="1">
    <citation type="journal article" date="2012" name="J. Bacteriol.">
        <title>Genome Sequence of Radiation-Resistant Modestobacter marinus Strain BC501, a Representative Actinobacterium That Thrives on Calcareous Stone Surfaces.</title>
        <authorList>
            <person name="Normand P."/>
            <person name="Gury J."/>
            <person name="Pujic P."/>
            <person name="Chouaia B."/>
            <person name="Crotti E."/>
            <person name="Brusetti L."/>
            <person name="Daffonchio D."/>
            <person name="Vacherie B."/>
            <person name="Barbe V."/>
            <person name="Medigue C."/>
            <person name="Calteau A."/>
            <person name="Ghodhbane-Gtari F."/>
            <person name="Essoussi I."/>
            <person name="Nouioui I."/>
            <person name="Abbassi-Ghozzi I."/>
            <person name="Gtari M."/>
        </authorList>
    </citation>
    <scope>NUCLEOTIDE SEQUENCE [LARGE SCALE GENOMIC DNA]</scope>
    <source>
        <strain evidence="5">BC 501</strain>
    </source>
</reference>
<feature type="compositionally biased region" description="Low complexity" evidence="1">
    <location>
        <begin position="59"/>
        <end position="75"/>
    </location>
</feature>
<dbReference type="InterPro" id="IPR036779">
    <property type="entry name" value="LysM_dom_sf"/>
</dbReference>